<dbReference type="EMBL" id="MLJW01002893">
    <property type="protein sequence ID" value="OIQ73369.1"/>
    <property type="molecule type" value="Genomic_DNA"/>
</dbReference>
<dbReference type="PANTHER" id="PTHR13887:SF41">
    <property type="entry name" value="THIOREDOXIN SUPERFAMILY PROTEIN"/>
    <property type="match status" value="1"/>
</dbReference>
<sequence length="116" mass="12232">MSGNTLDAHRLLLWAQRQGDAQPLLGAMYRAHFEQADSIFGNENLLVIALEAGFDASEVEKVLASDVYASDVEADQAKAASLGANGVPFFVIDGKFGISGAQPISTFSDVLVKASS</sequence>
<gene>
    <name evidence="2" type="ORF">GALL_449930</name>
</gene>
<reference evidence="2" key="1">
    <citation type="submission" date="2016-10" db="EMBL/GenBank/DDBJ databases">
        <title>Sequence of Gallionella enrichment culture.</title>
        <authorList>
            <person name="Poehlein A."/>
            <person name="Muehling M."/>
            <person name="Daniel R."/>
        </authorList>
    </citation>
    <scope>NUCLEOTIDE SEQUENCE</scope>
</reference>
<name>A0A1J5PPG3_9ZZZZ</name>
<protein>
    <submittedName>
        <fullName evidence="2">DSBA-like thioredoxin domain protein</fullName>
    </submittedName>
</protein>
<dbReference type="AlphaFoldDB" id="A0A1J5PPG3"/>
<accession>A0A1J5PPG3</accession>
<dbReference type="Gene3D" id="3.40.30.10">
    <property type="entry name" value="Glutaredoxin"/>
    <property type="match status" value="1"/>
</dbReference>
<feature type="domain" description="DSBA-like thioredoxin" evidence="1">
    <location>
        <begin position="2"/>
        <end position="111"/>
    </location>
</feature>
<evidence type="ECO:0000313" key="2">
    <source>
        <dbReference type="EMBL" id="OIQ73369.1"/>
    </source>
</evidence>
<proteinExistence type="predicted"/>
<dbReference type="PANTHER" id="PTHR13887">
    <property type="entry name" value="GLUTATHIONE S-TRANSFERASE KAPPA"/>
    <property type="match status" value="1"/>
</dbReference>
<dbReference type="GO" id="GO:0016491">
    <property type="term" value="F:oxidoreductase activity"/>
    <property type="evidence" value="ECO:0007669"/>
    <property type="project" value="InterPro"/>
</dbReference>
<evidence type="ECO:0000259" key="1">
    <source>
        <dbReference type="Pfam" id="PF01323"/>
    </source>
</evidence>
<dbReference type="InterPro" id="IPR001853">
    <property type="entry name" value="DSBA-like_thioredoxin_dom"/>
</dbReference>
<comment type="caution">
    <text evidence="2">The sequence shown here is derived from an EMBL/GenBank/DDBJ whole genome shotgun (WGS) entry which is preliminary data.</text>
</comment>
<dbReference type="InterPro" id="IPR036249">
    <property type="entry name" value="Thioredoxin-like_sf"/>
</dbReference>
<organism evidence="2">
    <name type="scientific">mine drainage metagenome</name>
    <dbReference type="NCBI Taxonomy" id="410659"/>
    <lineage>
        <taxon>unclassified sequences</taxon>
        <taxon>metagenomes</taxon>
        <taxon>ecological metagenomes</taxon>
    </lineage>
</organism>
<dbReference type="SUPFAM" id="SSF52833">
    <property type="entry name" value="Thioredoxin-like"/>
    <property type="match status" value="1"/>
</dbReference>
<dbReference type="Pfam" id="PF01323">
    <property type="entry name" value="DSBA"/>
    <property type="match status" value="1"/>
</dbReference>